<gene>
    <name evidence="6" type="ORF">ACFPK2_01890</name>
</gene>
<dbReference type="PANTHER" id="PTHR30346:SF0">
    <property type="entry name" value="HCA OPERON TRANSCRIPTIONAL ACTIVATOR HCAR"/>
    <property type="match status" value="1"/>
</dbReference>
<accession>A0ABW0EZV5</accession>
<comment type="similarity">
    <text evidence="1">Belongs to the LysR transcriptional regulatory family.</text>
</comment>
<evidence type="ECO:0000256" key="3">
    <source>
        <dbReference type="ARBA" id="ARBA00023125"/>
    </source>
</evidence>
<keyword evidence="3" id="KW-0238">DNA-binding</keyword>
<reference evidence="7" key="1">
    <citation type="journal article" date="2019" name="Int. J. Syst. Evol. Microbiol.">
        <title>The Global Catalogue of Microorganisms (GCM) 10K type strain sequencing project: providing services to taxonomists for standard genome sequencing and annotation.</title>
        <authorList>
            <consortium name="The Broad Institute Genomics Platform"/>
            <consortium name="The Broad Institute Genome Sequencing Center for Infectious Disease"/>
            <person name="Wu L."/>
            <person name="Ma J."/>
        </authorList>
    </citation>
    <scope>NUCLEOTIDE SEQUENCE [LARGE SCALE GENOMIC DNA]</scope>
    <source>
        <strain evidence="7">CGMCC 1.15643</strain>
    </source>
</reference>
<dbReference type="InterPro" id="IPR036390">
    <property type="entry name" value="WH_DNA-bd_sf"/>
</dbReference>
<evidence type="ECO:0000259" key="5">
    <source>
        <dbReference type="PROSITE" id="PS50931"/>
    </source>
</evidence>
<evidence type="ECO:0000256" key="1">
    <source>
        <dbReference type="ARBA" id="ARBA00009437"/>
    </source>
</evidence>
<evidence type="ECO:0000313" key="6">
    <source>
        <dbReference type="EMBL" id="MFC5291736.1"/>
    </source>
</evidence>
<dbReference type="EMBL" id="JBHSLI010000001">
    <property type="protein sequence ID" value="MFC5291736.1"/>
    <property type="molecule type" value="Genomic_DNA"/>
</dbReference>
<organism evidence="6 7">
    <name type="scientific">Bosea minatitlanensis</name>
    <dbReference type="NCBI Taxonomy" id="128782"/>
    <lineage>
        <taxon>Bacteria</taxon>
        <taxon>Pseudomonadati</taxon>
        <taxon>Pseudomonadota</taxon>
        <taxon>Alphaproteobacteria</taxon>
        <taxon>Hyphomicrobiales</taxon>
        <taxon>Boseaceae</taxon>
        <taxon>Bosea</taxon>
    </lineage>
</organism>
<dbReference type="RefSeq" id="WP_260347796.1">
    <property type="nucleotide sequence ID" value="NZ_JAOAOS010000001.1"/>
</dbReference>
<dbReference type="InterPro" id="IPR005119">
    <property type="entry name" value="LysR_subst-bd"/>
</dbReference>
<dbReference type="SUPFAM" id="SSF46785">
    <property type="entry name" value="Winged helix' DNA-binding domain"/>
    <property type="match status" value="1"/>
</dbReference>
<dbReference type="Pfam" id="PF00126">
    <property type="entry name" value="HTH_1"/>
    <property type="match status" value="1"/>
</dbReference>
<keyword evidence="4" id="KW-0804">Transcription</keyword>
<sequence length="327" mass="35861">MASADHDGRSFSDGAKIGSLSDLAFGAERHSRIKLHHLRYFVTAAEYGSFRQAGRALGIQESTISRRIRDLEDQLGASLFHRHASGVSLTVAGQKYLPGARTALRHIHASAVDVAAVGRTEEGHIKIGVLSSIASGFLFDLLRTFGKRYKRVHVDLIDGNQPEHIAAVRQLQLDVAFVTGSSLRDGCEVEQLWSEEVFAVLPSDHPLADQTELAWRDLAGERFIVSEAPPGQEIHDYLVGRLGDLGHHPDIHCQYVGRDNMLSLVAVGRGLTLTSEAMTVAQFPGIAYRRMAGEILPFSAVWSARNDNPACRRLLSLARSIARSARR</sequence>
<protein>
    <submittedName>
        <fullName evidence="6">LysR substrate-binding domain-containing protein</fullName>
    </submittedName>
</protein>
<name>A0ABW0EZV5_9HYPH</name>
<dbReference type="Proteomes" id="UP001595976">
    <property type="component" value="Unassembled WGS sequence"/>
</dbReference>
<proteinExistence type="inferred from homology"/>
<feature type="domain" description="HTH lysR-type" evidence="5">
    <location>
        <begin position="33"/>
        <end position="90"/>
    </location>
</feature>
<keyword evidence="7" id="KW-1185">Reference proteome</keyword>
<dbReference type="Gene3D" id="1.10.10.10">
    <property type="entry name" value="Winged helix-like DNA-binding domain superfamily/Winged helix DNA-binding domain"/>
    <property type="match status" value="1"/>
</dbReference>
<dbReference type="InterPro" id="IPR036388">
    <property type="entry name" value="WH-like_DNA-bd_sf"/>
</dbReference>
<comment type="caution">
    <text evidence="6">The sequence shown here is derived from an EMBL/GenBank/DDBJ whole genome shotgun (WGS) entry which is preliminary data.</text>
</comment>
<dbReference type="CDD" id="cd08414">
    <property type="entry name" value="PBP2_LTTR_aromatics_like"/>
    <property type="match status" value="1"/>
</dbReference>
<dbReference type="Gene3D" id="3.40.190.10">
    <property type="entry name" value="Periplasmic binding protein-like II"/>
    <property type="match status" value="2"/>
</dbReference>
<keyword evidence="2" id="KW-0805">Transcription regulation</keyword>
<dbReference type="PRINTS" id="PR00039">
    <property type="entry name" value="HTHLYSR"/>
</dbReference>
<evidence type="ECO:0000313" key="7">
    <source>
        <dbReference type="Proteomes" id="UP001595976"/>
    </source>
</evidence>
<evidence type="ECO:0000256" key="4">
    <source>
        <dbReference type="ARBA" id="ARBA00023163"/>
    </source>
</evidence>
<dbReference type="Pfam" id="PF03466">
    <property type="entry name" value="LysR_substrate"/>
    <property type="match status" value="1"/>
</dbReference>
<evidence type="ECO:0000256" key="2">
    <source>
        <dbReference type="ARBA" id="ARBA00023015"/>
    </source>
</evidence>
<dbReference type="SUPFAM" id="SSF53850">
    <property type="entry name" value="Periplasmic binding protein-like II"/>
    <property type="match status" value="1"/>
</dbReference>
<dbReference type="PROSITE" id="PS50931">
    <property type="entry name" value="HTH_LYSR"/>
    <property type="match status" value="1"/>
</dbReference>
<dbReference type="PANTHER" id="PTHR30346">
    <property type="entry name" value="TRANSCRIPTIONAL DUAL REGULATOR HCAR-RELATED"/>
    <property type="match status" value="1"/>
</dbReference>
<dbReference type="InterPro" id="IPR000847">
    <property type="entry name" value="LysR_HTH_N"/>
</dbReference>